<evidence type="ECO:0000256" key="8">
    <source>
        <dbReference type="ARBA" id="ARBA00048336"/>
    </source>
</evidence>
<evidence type="ECO:0000256" key="9">
    <source>
        <dbReference type="SAM" id="MobiDB-lite"/>
    </source>
</evidence>
<accession>A0AA39LS47</accession>
<dbReference type="PANTHER" id="PTHR11668">
    <property type="entry name" value="SERINE/THREONINE PROTEIN PHOSPHATASE"/>
    <property type="match status" value="1"/>
</dbReference>
<reference evidence="12" key="1">
    <citation type="submission" date="2023-06" db="EMBL/GenBank/DDBJ databases">
        <title>Genomic analysis of the entomopathogenic nematode Steinernema hermaphroditum.</title>
        <authorList>
            <person name="Schwarz E.M."/>
            <person name="Heppert J.K."/>
            <person name="Baniya A."/>
            <person name="Schwartz H.T."/>
            <person name="Tan C.-H."/>
            <person name="Antoshechkin I."/>
            <person name="Sternberg P.W."/>
            <person name="Goodrich-Blair H."/>
            <person name="Dillman A.R."/>
        </authorList>
    </citation>
    <scope>NUCLEOTIDE SEQUENCE</scope>
    <source>
        <strain evidence="12">PS9179</strain>
        <tissue evidence="12">Whole animal</tissue>
    </source>
</reference>
<evidence type="ECO:0000313" key="12">
    <source>
        <dbReference type="EMBL" id="KAK0407345.1"/>
    </source>
</evidence>
<organism evidence="12 13">
    <name type="scientific">Steinernema hermaphroditum</name>
    <dbReference type="NCBI Taxonomy" id="289476"/>
    <lineage>
        <taxon>Eukaryota</taxon>
        <taxon>Metazoa</taxon>
        <taxon>Ecdysozoa</taxon>
        <taxon>Nematoda</taxon>
        <taxon>Chromadorea</taxon>
        <taxon>Rhabditida</taxon>
        <taxon>Tylenchina</taxon>
        <taxon>Panagrolaimomorpha</taxon>
        <taxon>Strongyloidoidea</taxon>
        <taxon>Steinernematidae</taxon>
        <taxon>Steinernema</taxon>
    </lineage>
</organism>
<feature type="region of interest" description="Disordered" evidence="9">
    <location>
        <begin position="243"/>
        <end position="272"/>
    </location>
</feature>
<dbReference type="PANTHER" id="PTHR11668:SF300">
    <property type="entry name" value="SERINE_THREONINE-PROTEIN PHOSPHATASE"/>
    <property type="match status" value="1"/>
</dbReference>
<dbReference type="InterPro" id="IPR006186">
    <property type="entry name" value="Ser/Thr-sp_prot-phosphatase"/>
</dbReference>
<keyword evidence="10" id="KW-1133">Transmembrane helix</keyword>
<evidence type="ECO:0000256" key="3">
    <source>
        <dbReference type="ARBA" id="ARBA00022723"/>
    </source>
</evidence>
<dbReference type="InterPro" id="IPR004843">
    <property type="entry name" value="Calcineurin-like_PHP"/>
</dbReference>
<comment type="catalytic activity">
    <reaction evidence="8">
        <text>O-phospho-L-threonyl-[protein] + H2O = L-threonyl-[protein] + phosphate</text>
        <dbReference type="Rhea" id="RHEA:47004"/>
        <dbReference type="Rhea" id="RHEA-COMP:11060"/>
        <dbReference type="Rhea" id="RHEA-COMP:11605"/>
        <dbReference type="ChEBI" id="CHEBI:15377"/>
        <dbReference type="ChEBI" id="CHEBI:30013"/>
        <dbReference type="ChEBI" id="CHEBI:43474"/>
        <dbReference type="ChEBI" id="CHEBI:61977"/>
        <dbReference type="EC" id="3.1.3.16"/>
    </reaction>
</comment>
<evidence type="ECO:0000256" key="1">
    <source>
        <dbReference type="ARBA" id="ARBA00001936"/>
    </source>
</evidence>
<dbReference type="GO" id="GO:0005737">
    <property type="term" value="C:cytoplasm"/>
    <property type="evidence" value="ECO:0007669"/>
    <property type="project" value="TreeGrafter"/>
</dbReference>
<evidence type="ECO:0000256" key="7">
    <source>
        <dbReference type="ARBA" id="ARBA00047761"/>
    </source>
</evidence>
<comment type="cofactor">
    <cofactor evidence="1">
        <name>Mn(2+)</name>
        <dbReference type="ChEBI" id="CHEBI:29035"/>
    </cofactor>
</comment>
<dbReference type="AlphaFoldDB" id="A0AA39LS47"/>
<evidence type="ECO:0000256" key="6">
    <source>
        <dbReference type="ARBA" id="ARBA00023211"/>
    </source>
</evidence>
<feature type="transmembrane region" description="Helical" evidence="10">
    <location>
        <begin position="190"/>
        <end position="217"/>
    </location>
</feature>
<dbReference type="SMART" id="SM00156">
    <property type="entry name" value="PP2Ac"/>
    <property type="match status" value="1"/>
</dbReference>
<dbReference type="Gene3D" id="3.60.21.10">
    <property type="match status" value="1"/>
</dbReference>
<dbReference type="InterPro" id="IPR029052">
    <property type="entry name" value="Metallo-depent_PP-like"/>
</dbReference>
<feature type="compositionally biased region" description="Basic and acidic residues" evidence="9">
    <location>
        <begin position="248"/>
        <end position="271"/>
    </location>
</feature>
<dbReference type="Pfam" id="PF00149">
    <property type="entry name" value="Metallophos"/>
    <property type="match status" value="1"/>
</dbReference>
<sequence>MLTGRVGVFEHRRYEVATQRPPINAEIRAPEQLDEVSEARCSETLSNFITSLALIGRMRLLLVTSLLLALRKANALHCAESDWIHESRPGRNCSGPPSSLCYVIYNVSSKTSRYGCALNMNLQDPANNVCRGRSVDRCEGPMFRVHDTASICCCDSDFCNEPINDTTGDKQLKIFLRDSRFNKSAQSPSISFGGIIIGAICGVLLLGVVVIGAVAGYRRYQKKSPLMKTPKIVRDELERSALSCEPSTENRSDEKSRCDPSDMKPVEEKSQRNAIHIDCTEDIVPAQITEDEQNGLLKALKKQTTSKGILFASKRPMIEKVVAYGTSDDITAIGSVRQTNEDRPAESLSSISSNVADSLLVRMIRNGPRQFPFTFYELTELLHAATNCFAKEPSLLEVPVPCVVYGDIHGQYSDLHRWFNLNGWPHKTKSVFLGDFVDRGSHGIEVVALLAALKLAFPEQVFICRGNHEEESLNKAYSFYEEVCLRFPSSPETVGRDGPVVYSYFKKLFMQIPLAALIGGRILGMHGGISPKMESVDAIRRIMRPIDDFEVGSLACDIVWSDPDTDGDLVGGFRPNLDREPQHGIGQLFTAEAVKTICRKLKIDFIIRGHQAPLHGYALFADGYLMTLFSAPGYKGSTQKDVNMGACVEIQKDMTITIKQLKVSEKFRKNRVDDVERMKASRKLARRLRDIAKESKTDSCEKV</sequence>
<evidence type="ECO:0000313" key="13">
    <source>
        <dbReference type="Proteomes" id="UP001175271"/>
    </source>
</evidence>
<keyword evidence="3" id="KW-0479">Metal-binding</keyword>
<keyword evidence="5" id="KW-0904">Protein phosphatase</keyword>
<dbReference type="GO" id="GO:0005634">
    <property type="term" value="C:nucleus"/>
    <property type="evidence" value="ECO:0007669"/>
    <property type="project" value="TreeGrafter"/>
</dbReference>
<dbReference type="EC" id="3.1.3.16" evidence="2"/>
<dbReference type="GO" id="GO:0046872">
    <property type="term" value="F:metal ion binding"/>
    <property type="evidence" value="ECO:0007669"/>
    <property type="project" value="UniProtKB-KW"/>
</dbReference>
<evidence type="ECO:0000256" key="2">
    <source>
        <dbReference type="ARBA" id="ARBA00013081"/>
    </source>
</evidence>
<protein>
    <recommendedName>
        <fullName evidence="2">protein-serine/threonine phosphatase</fullName>
        <ecNumber evidence="2">3.1.3.16</ecNumber>
    </recommendedName>
</protein>
<keyword evidence="10" id="KW-0812">Transmembrane</keyword>
<comment type="caution">
    <text evidence="12">The sequence shown here is derived from an EMBL/GenBank/DDBJ whole genome shotgun (WGS) entry which is preliminary data.</text>
</comment>
<dbReference type="Proteomes" id="UP001175271">
    <property type="component" value="Unassembled WGS sequence"/>
</dbReference>
<gene>
    <name evidence="12" type="ORF">QR680_019146</name>
</gene>
<comment type="catalytic activity">
    <reaction evidence="7">
        <text>O-phospho-L-seryl-[protein] + H2O = L-seryl-[protein] + phosphate</text>
        <dbReference type="Rhea" id="RHEA:20629"/>
        <dbReference type="Rhea" id="RHEA-COMP:9863"/>
        <dbReference type="Rhea" id="RHEA-COMP:11604"/>
        <dbReference type="ChEBI" id="CHEBI:15377"/>
        <dbReference type="ChEBI" id="CHEBI:29999"/>
        <dbReference type="ChEBI" id="CHEBI:43474"/>
        <dbReference type="ChEBI" id="CHEBI:83421"/>
        <dbReference type="EC" id="3.1.3.16"/>
    </reaction>
</comment>
<evidence type="ECO:0000256" key="5">
    <source>
        <dbReference type="ARBA" id="ARBA00022912"/>
    </source>
</evidence>
<name>A0AA39LS47_9BILA</name>
<proteinExistence type="predicted"/>
<keyword evidence="4" id="KW-0378">Hydrolase</keyword>
<dbReference type="EMBL" id="JAUCMV010000004">
    <property type="protein sequence ID" value="KAK0407345.1"/>
    <property type="molecule type" value="Genomic_DNA"/>
</dbReference>
<keyword evidence="13" id="KW-1185">Reference proteome</keyword>
<keyword evidence="10" id="KW-0472">Membrane</keyword>
<keyword evidence="6" id="KW-0464">Manganese</keyword>
<evidence type="ECO:0000256" key="4">
    <source>
        <dbReference type="ARBA" id="ARBA00022801"/>
    </source>
</evidence>
<dbReference type="SUPFAM" id="SSF56300">
    <property type="entry name" value="Metallo-dependent phosphatases"/>
    <property type="match status" value="1"/>
</dbReference>
<dbReference type="PRINTS" id="PR00114">
    <property type="entry name" value="STPHPHTASE"/>
</dbReference>
<feature type="domain" description="Serine/threonine specific protein phosphatases" evidence="11">
    <location>
        <begin position="373"/>
        <end position="665"/>
    </location>
</feature>
<dbReference type="GO" id="GO:0004722">
    <property type="term" value="F:protein serine/threonine phosphatase activity"/>
    <property type="evidence" value="ECO:0007669"/>
    <property type="project" value="UniProtKB-EC"/>
</dbReference>
<dbReference type="InterPro" id="IPR050341">
    <property type="entry name" value="PP1_catalytic_subunit"/>
</dbReference>
<evidence type="ECO:0000256" key="10">
    <source>
        <dbReference type="SAM" id="Phobius"/>
    </source>
</evidence>
<evidence type="ECO:0000259" key="11">
    <source>
        <dbReference type="SMART" id="SM00156"/>
    </source>
</evidence>